<dbReference type="InterPro" id="IPR057666">
    <property type="entry name" value="DrpA_SLOG"/>
</dbReference>
<dbReference type="PANTHER" id="PTHR43022">
    <property type="entry name" value="PROTEIN SMF"/>
    <property type="match status" value="1"/>
</dbReference>
<dbReference type="RefSeq" id="WP_114116540.1">
    <property type="nucleotide sequence ID" value="NZ_BMHU01000001.1"/>
</dbReference>
<evidence type="ECO:0000259" key="3">
    <source>
        <dbReference type="Pfam" id="PF17782"/>
    </source>
</evidence>
<dbReference type="SUPFAM" id="SSF102405">
    <property type="entry name" value="MCP/YpsA-like"/>
    <property type="match status" value="1"/>
</dbReference>
<reference evidence="4 5" key="1">
    <citation type="submission" date="2018-07" db="EMBL/GenBank/DDBJ databases">
        <title>Microbacterium endoborsara sp. nov., a novel actinobacterium isolated from Borszczowia aralocaspica.</title>
        <authorList>
            <person name="An D."/>
        </authorList>
    </citation>
    <scope>NUCLEOTIDE SEQUENCE [LARGE SCALE GENOMIC DNA]</scope>
    <source>
        <strain evidence="4 5">C1.15228</strain>
    </source>
</reference>
<dbReference type="Pfam" id="PF02481">
    <property type="entry name" value="DNA_processg_A"/>
    <property type="match status" value="1"/>
</dbReference>
<gene>
    <name evidence="4" type="primary">dprA</name>
    <name evidence="4" type="ORF">DTO57_01970</name>
</gene>
<name>A0A367Y6E3_9MICO</name>
<dbReference type="PANTHER" id="PTHR43022:SF1">
    <property type="entry name" value="PROTEIN SMF"/>
    <property type="match status" value="1"/>
</dbReference>
<dbReference type="EMBL" id="QORO01000001">
    <property type="protein sequence ID" value="RCK61434.1"/>
    <property type="molecule type" value="Genomic_DNA"/>
</dbReference>
<sequence>MTLRVDALCNARARDLAAAWLGERATPEALARIAWSVLVEPGDATAGALIAAEGAAGALERVSRDEGGGDKELAQAIARWAPRWQAALVVAAIEQAARRGLALVLPGDVAWPRGFDDLGPHAPVCLWVRGDPNMLAAAAAVSIVGARSATPYGEHVAGILAGDLAHDGIAVVSGAAYGIDGAAHRAALQLGGRTIAFVAGGVDRVYPAGHAQLFQQIASTGAVVAECPPGTTPTRWRFLARNRLIAAIGDATVVVEAGFRSGSINTAGHAASLGRALGAVPGPITSTTSAGCHRLLRDYDAVCVTSADDVKEMLGITADPAPLAYESPESVRLTDALSNRRARTVGELAQRSGLAPGDVEATLGLLHLSGSVVEREGGWMLAR</sequence>
<keyword evidence="5" id="KW-1185">Reference proteome</keyword>
<evidence type="ECO:0000313" key="5">
    <source>
        <dbReference type="Proteomes" id="UP000253508"/>
    </source>
</evidence>
<dbReference type="InterPro" id="IPR003488">
    <property type="entry name" value="DprA"/>
</dbReference>
<evidence type="ECO:0000313" key="4">
    <source>
        <dbReference type="EMBL" id="RCK61434.1"/>
    </source>
</evidence>
<accession>A0A367Y6E3</accession>
<proteinExistence type="inferred from homology"/>
<dbReference type="OrthoDB" id="9785707at2"/>
<feature type="domain" description="DprA winged helix" evidence="3">
    <location>
        <begin position="319"/>
        <end position="378"/>
    </location>
</feature>
<dbReference type="Gene3D" id="3.40.50.450">
    <property type="match status" value="1"/>
</dbReference>
<organism evidence="4 5">
    <name type="scientific">Microbacterium sorbitolivorans</name>
    <dbReference type="NCBI Taxonomy" id="1867410"/>
    <lineage>
        <taxon>Bacteria</taxon>
        <taxon>Bacillati</taxon>
        <taxon>Actinomycetota</taxon>
        <taxon>Actinomycetes</taxon>
        <taxon>Micrococcales</taxon>
        <taxon>Microbacteriaceae</taxon>
        <taxon>Microbacterium</taxon>
    </lineage>
</organism>
<dbReference type="InterPro" id="IPR041614">
    <property type="entry name" value="DprA_WH"/>
</dbReference>
<dbReference type="Pfam" id="PF17782">
    <property type="entry name" value="WHD_DprA"/>
    <property type="match status" value="1"/>
</dbReference>
<feature type="domain" description="Smf/DprA SLOG" evidence="2">
    <location>
        <begin position="104"/>
        <end position="313"/>
    </location>
</feature>
<evidence type="ECO:0000259" key="2">
    <source>
        <dbReference type="Pfam" id="PF02481"/>
    </source>
</evidence>
<comment type="similarity">
    <text evidence="1">Belongs to the DprA/Smf family.</text>
</comment>
<dbReference type="GO" id="GO:0009294">
    <property type="term" value="P:DNA-mediated transformation"/>
    <property type="evidence" value="ECO:0007669"/>
    <property type="project" value="InterPro"/>
</dbReference>
<dbReference type="Proteomes" id="UP000253508">
    <property type="component" value="Unassembled WGS sequence"/>
</dbReference>
<dbReference type="AlphaFoldDB" id="A0A367Y6E3"/>
<comment type="caution">
    <text evidence="4">The sequence shown here is derived from an EMBL/GenBank/DDBJ whole genome shotgun (WGS) entry which is preliminary data.</text>
</comment>
<protein>
    <submittedName>
        <fullName evidence="4">DNA-protecting protein DprA</fullName>
    </submittedName>
</protein>
<evidence type="ECO:0000256" key="1">
    <source>
        <dbReference type="ARBA" id="ARBA00006525"/>
    </source>
</evidence>
<dbReference type="NCBIfam" id="TIGR00732">
    <property type="entry name" value="dprA"/>
    <property type="match status" value="1"/>
</dbReference>